<evidence type="ECO:0000313" key="7">
    <source>
        <dbReference type="EMBL" id="KAG6510878.1"/>
    </source>
</evidence>
<dbReference type="GO" id="GO:0009862">
    <property type="term" value="P:systemic acquired resistance, salicylic acid mediated signaling pathway"/>
    <property type="evidence" value="ECO:0007669"/>
    <property type="project" value="UniProtKB-ARBA"/>
</dbReference>
<feature type="domain" description="Aminotransferase class I/classII large" evidence="6">
    <location>
        <begin position="171"/>
        <end position="535"/>
    </location>
</feature>
<gene>
    <name evidence="7" type="ORF">ZIOFF_028923</name>
</gene>
<keyword evidence="4" id="KW-0663">Pyridoxal phosphate</keyword>
<keyword evidence="8" id="KW-1185">Reference proteome</keyword>
<keyword evidence="2" id="KW-0032">Aminotransferase</keyword>
<sequence length="540" mass="60196">MLARVLTAPELQRDGVFRLHSDFHGHFFEIVRFLRQPFFHQQQQVQALESVSSGQKAWSVQVCVSSFYGSDCKLKHKHFYEAYKTKVTRNSNMAKLQAGYLFPEVNSHLTVFDILVEQMLLKFGYVHNIVTFLTFSHNVSPISDLLHIYSGGMLTIARRRSAHMLKYPDVKVISLGIGDTTEPIPEVITSAMAMRADSLTTFEGYTGYGAEQGDTKLRAAIASTYYKDLIIEETDIFVSDGAKCDISRLQLLFGSEVKMAVQDPSYPAYVDSSVIMGQTGLFQKDIEKYANIEYMRCVPENDFFPDLSTISQADVIYFCSPNNPTGYAATRDQLTQLVQSAKDNGSIIVYDSAYAMYISDDSPRSIFEIPGAKEVAIEISSFSKYAGFTGVRLGWTVIPKELLFSDGFRVAKDFNRIVCTCFNGASNIAQAGGLACLSPVGLKAMQDTLNFYKENTKIIVDTFSSLGFNVYGGKNAPYVWVQFPGRSSWDVFAEILEKAHVVTTPGSGFGPGGESFIRVSAFGHRENILEAAKRIKQLYR</sequence>
<accession>A0A8J5GSV6</accession>
<dbReference type="CDD" id="cd00609">
    <property type="entry name" value="AAT_like"/>
    <property type="match status" value="1"/>
</dbReference>
<dbReference type="GO" id="GO:0008483">
    <property type="term" value="F:transaminase activity"/>
    <property type="evidence" value="ECO:0007669"/>
    <property type="project" value="UniProtKB-KW"/>
</dbReference>
<dbReference type="SUPFAM" id="SSF53383">
    <property type="entry name" value="PLP-dependent transferases"/>
    <property type="match status" value="1"/>
</dbReference>
<dbReference type="InterPro" id="IPR015422">
    <property type="entry name" value="PyrdxlP-dep_Trfase_small"/>
</dbReference>
<dbReference type="AlphaFoldDB" id="A0A8J5GSV6"/>
<dbReference type="EMBL" id="JACMSC010000008">
    <property type="protein sequence ID" value="KAG6510878.1"/>
    <property type="molecule type" value="Genomic_DNA"/>
</dbReference>
<evidence type="ECO:0000313" key="8">
    <source>
        <dbReference type="Proteomes" id="UP000734854"/>
    </source>
</evidence>
<dbReference type="InterPro" id="IPR015424">
    <property type="entry name" value="PyrdxlP-dep_Trfase"/>
</dbReference>
<dbReference type="PANTHER" id="PTHR43144">
    <property type="entry name" value="AMINOTRANSFERASE"/>
    <property type="match status" value="1"/>
</dbReference>
<protein>
    <recommendedName>
        <fullName evidence="6">Aminotransferase class I/classII large domain-containing protein</fullName>
    </recommendedName>
</protein>
<reference evidence="7 8" key="1">
    <citation type="submission" date="2020-08" db="EMBL/GenBank/DDBJ databases">
        <title>Plant Genome Project.</title>
        <authorList>
            <person name="Zhang R.-G."/>
        </authorList>
    </citation>
    <scope>NUCLEOTIDE SEQUENCE [LARGE SCALE GENOMIC DNA]</scope>
    <source>
        <tissue evidence="7">Rhizome</tissue>
    </source>
</reference>
<dbReference type="InterPro" id="IPR004839">
    <property type="entry name" value="Aminotransferase_I/II_large"/>
</dbReference>
<dbReference type="GO" id="GO:0030170">
    <property type="term" value="F:pyridoxal phosphate binding"/>
    <property type="evidence" value="ECO:0007669"/>
    <property type="project" value="InterPro"/>
</dbReference>
<dbReference type="InterPro" id="IPR015421">
    <property type="entry name" value="PyrdxlP-dep_Trfase_major"/>
</dbReference>
<dbReference type="InterPro" id="IPR019942">
    <property type="entry name" value="DapL/ALD1"/>
</dbReference>
<proteinExistence type="inferred from homology"/>
<comment type="cofactor">
    <cofactor evidence="1">
        <name>pyridoxal 5'-phosphate</name>
        <dbReference type="ChEBI" id="CHEBI:597326"/>
    </cofactor>
</comment>
<dbReference type="Pfam" id="PF00155">
    <property type="entry name" value="Aminotran_1_2"/>
    <property type="match status" value="1"/>
</dbReference>
<name>A0A8J5GSV6_ZINOF</name>
<evidence type="ECO:0000256" key="2">
    <source>
        <dbReference type="ARBA" id="ARBA00022576"/>
    </source>
</evidence>
<evidence type="ECO:0000256" key="5">
    <source>
        <dbReference type="ARBA" id="ARBA00061511"/>
    </source>
</evidence>
<comment type="caution">
    <text evidence="7">The sequence shown here is derived from an EMBL/GenBank/DDBJ whole genome shotgun (WGS) entry which is preliminary data.</text>
</comment>
<evidence type="ECO:0000256" key="1">
    <source>
        <dbReference type="ARBA" id="ARBA00001933"/>
    </source>
</evidence>
<keyword evidence="3" id="KW-0808">Transferase</keyword>
<evidence type="ECO:0000259" key="6">
    <source>
        <dbReference type="Pfam" id="PF00155"/>
    </source>
</evidence>
<dbReference type="Proteomes" id="UP000734854">
    <property type="component" value="Unassembled WGS sequence"/>
</dbReference>
<comment type="similarity">
    <text evidence="5">Belongs to the class-I pyridoxal-phosphate-dependent aminotransferase family. LL-diaminopimelate aminotransferase subfamily.</text>
</comment>
<dbReference type="Gene3D" id="3.90.1150.10">
    <property type="entry name" value="Aspartate Aminotransferase, domain 1"/>
    <property type="match status" value="1"/>
</dbReference>
<evidence type="ECO:0000256" key="4">
    <source>
        <dbReference type="ARBA" id="ARBA00022898"/>
    </source>
</evidence>
<dbReference type="NCBIfam" id="TIGR03542">
    <property type="entry name" value="DAPAT_plant"/>
    <property type="match status" value="1"/>
</dbReference>
<dbReference type="Gene3D" id="3.40.640.10">
    <property type="entry name" value="Type I PLP-dependent aspartate aminotransferase-like (Major domain)"/>
    <property type="match status" value="1"/>
</dbReference>
<dbReference type="FunFam" id="3.40.640.10:FF:000099">
    <property type="entry name" value="LL-diaminopimelate aminotransferase, chloroplastic"/>
    <property type="match status" value="1"/>
</dbReference>
<organism evidence="7 8">
    <name type="scientific">Zingiber officinale</name>
    <name type="common">Ginger</name>
    <name type="synonym">Amomum zingiber</name>
    <dbReference type="NCBI Taxonomy" id="94328"/>
    <lineage>
        <taxon>Eukaryota</taxon>
        <taxon>Viridiplantae</taxon>
        <taxon>Streptophyta</taxon>
        <taxon>Embryophyta</taxon>
        <taxon>Tracheophyta</taxon>
        <taxon>Spermatophyta</taxon>
        <taxon>Magnoliopsida</taxon>
        <taxon>Liliopsida</taxon>
        <taxon>Zingiberales</taxon>
        <taxon>Zingiberaceae</taxon>
        <taxon>Zingiber</taxon>
    </lineage>
</organism>
<evidence type="ECO:0000256" key="3">
    <source>
        <dbReference type="ARBA" id="ARBA00022679"/>
    </source>
</evidence>